<feature type="transmembrane region" description="Helical" evidence="11">
    <location>
        <begin position="84"/>
        <end position="101"/>
    </location>
</feature>
<dbReference type="Pfam" id="PF07690">
    <property type="entry name" value="MFS_1"/>
    <property type="match status" value="1"/>
</dbReference>
<name>A0ABS0XJH4_9SPHN</name>
<protein>
    <submittedName>
        <fullName evidence="13">Sugar MFS transporter</fullName>
    </submittedName>
</protein>
<dbReference type="Proteomes" id="UP000640426">
    <property type="component" value="Unassembled WGS sequence"/>
</dbReference>
<dbReference type="SUPFAM" id="SSF103473">
    <property type="entry name" value="MFS general substrate transporter"/>
    <property type="match status" value="1"/>
</dbReference>
<dbReference type="PROSITE" id="PS50850">
    <property type="entry name" value="MFS"/>
    <property type="match status" value="1"/>
</dbReference>
<proteinExistence type="inferred from homology"/>
<evidence type="ECO:0000256" key="4">
    <source>
        <dbReference type="ARBA" id="ARBA00022448"/>
    </source>
</evidence>
<feature type="transmembrane region" description="Helical" evidence="11">
    <location>
        <begin position="305"/>
        <end position="324"/>
    </location>
</feature>
<evidence type="ECO:0000256" key="9">
    <source>
        <dbReference type="ARBA" id="ARBA00022989"/>
    </source>
</evidence>
<keyword evidence="6" id="KW-0997">Cell inner membrane</keyword>
<reference evidence="14" key="1">
    <citation type="submission" date="2020-12" db="EMBL/GenBank/DDBJ databases">
        <title>Hymenobacter sp.</title>
        <authorList>
            <person name="Kim M.K."/>
        </authorList>
    </citation>
    <scope>NUCLEOTIDE SEQUENCE [LARGE SCALE GENOMIC DNA]</scope>
    <source>
        <strain evidence="14">BT553</strain>
    </source>
</reference>
<comment type="subcellular location">
    <subcellularLocation>
        <location evidence="2">Cell inner membrane</location>
        <topology evidence="2">Multi-pass membrane protein</topology>
    </subcellularLocation>
</comment>
<evidence type="ECO:0000256" key="1">
    <source>
        <dbReference type="ARBA" id="ARBA00003321"/>
    </source>
</evidence>
<feature type="transmembrane region" description="Helical" evidence="11">
    <location>
        <begin position="330"/>
        <end position="351"/>
    </location>
</feature>
<evidence type="ECO:0000259" key="12">
    <source>
        <dbReference type="PROSITE" id="PS50850"/>
    </source>
</evidence>
<feature type="transmembrane region" description="Helical" evidence="11">
    <location>
        <begin position="193"/>
        <end position="211"/>
    </location>
</feature>
<feature type="domain" description="Major facilitator superfamily (MFS) profile" evidence="12">
    <location>
        <begin position="18"/>
        <end position="421"/>
    </location>
</feature>
<gene>
    <name evidence="13" type="ORF">JAO74_00145</name>
</gene>
<feature type="transmembrane region" description="Helical" evidence="11">
    <location>
        <begin position="146"/>
        <end position="169"/>
    </location>
</feature>
<dbReference type="InterPro" id="IPR036259">
    <property type="entry name" value="MFS_trans_sf"/>
</dbReference>
<keyword evidence="10 11" id="KW-0472">Membrane</keyword>
<evidence type="ECO:0000256" key="7">
    <source>
        <dbReference type="ARBA" id="ARBA00022597"/>
    </source>
</evidence>
<dbReference type="NCBIfam" id="TIGR01272">
    <property type="entry name" value="gluP"/>
    <property type="match status" value="1"/>
</dbReference>
<keyword evidence="8 11" id="KW-0812">Transmembrane</keyword>
<evidence type="ECO:0000256" key="8">
    <source>
        <dbReference type="ARBA" id="ARBA00022692"/>
    </source>
</evidence>
<dbReference type="EMBL" id="JAELXS010000001">
    <property type="protein sequence ID" value="MBJ6120190.1"/>
    <property type="molecule type" value="Genomic_DNA"/>
</dbReference>
<dbReference type="InterPro" id="IPR050375">
    <property type="entry name" value="MFS_TsgA-like"/>
</dbReference>
<evidence type="ECO:0000256" key="6">
    <source>
        <dbReference type="ARBA" id="ARBA00022519"/>
    </source>
</evidence>
<dbReference type="InterPro" id="IPR011701">
    <property type="entry name" value="MFS"/>
</dbReference>
<comment type="caution">
    <text evidence="13">The sequence shown here is derived from an EMBL/GenBank/DDBJ whole genome shotgun (WGS) entry which is preliminary data.</text>
</comment>
<feature type="transmembrane region" description="Helical" evidence="11">
    <location>
        <begin position="267"/>
        <end position="293"/>
    </location>
</feature>
<feature type="transmembrane region" description="Helical" evidence="11">
    <location>
        <begin position="55"/>
        <end position="77"/>
    </location>
</feature>
<dbReference type="Gene3D" id="1.20.1250.20">
    <property type="entry name" value="MFS general substrate transporter like domains"/>
    <property type="match status" value="2"/>
</dbReference>
<accession>A0ABS0XJH4</accession>
<dbReference type="CDD" id="cd17394">
    <property type="entry name" value="MFS_FucP_like"/>
    <property type="match status" value="1"/>
</dbReference>
<dbReference type="PANTHER" id="PTHR43702:SF3">
    <property type="entry name" value="PROTEIN TSGA"/>
    <property type="match status" value="1"/>
</dbReference>
<keyword evidence="7" id="KW-0762">Sugar transport</keyword>
<evidence type="ECO:0000256" key="3">
    <source>
        <dbReference type="ARBA" id="ARBA00009120"/>
    </source>
</evidence>
<evidence type="ECO:0000256" key="11">
    <source>
        <dbReference type="SAM" id="Phobius"/>
    </source>
</evidence>
<dbReference type="InterPro" id="IPR005964">
    <property type="entry name" value="Glc/Gal_transptr_bac"/>
</dbReference>
<comment type="function">
    <text evidence="1">Intake of glucose and galactose.</text>
</comment>
<feature type="transmembrane region" description="Helical" evidence="11">
    <location>
        <begin position="17"/>
        <end position="35"/>
    </location>
</feature>
<evidence type="ECO:0000256" key="5">
    <source>
        <dbReference type="ARBA" id="ARBA00022475"/>
    </source>
</evidence>
<feature type="transmembrane region" description="Helical" evidence="11">
    <location>
        <begin position="363"/>
        <end position="383"/>
    </location>
</feature>
<keyword evidence="9 11" id="KW-1133">Transmembrane helix</keyword>
<evidence type="ECO:0000313" key="14">
    <source>
        <dbReference type="Proteomes" id="UP000640426"/>
    </source>
</evidence>
<evidence type="ECO:0000313" key="13">
    <source>
        <dbReference type="EMBL" id="MBJ6120190.1"/>
    </source>
</evidence>
<feature type="transmembrane region" description="Helical" evidence="11">
    <location>
        <begin position="223"/>
        <end position="247"/>
    </location>
</feature>
<evidence type="ECO:0000256" key="2">
    <source>
        <dbReference type="ARBA" id="ARBA00004429"/>
    </source>
</evidence>
<keyword evidence="14" id="KW-1185">Reference proteome</keyword>
<sequence>MSTSASSGAGDGGRSQLAFSYVTALFFIWGAVTSVNDVLVPAVKSIFALSDTEAFLTQFAFFLAYGIVSLPAAALVARLGASRSITVALVVMVVGCLLMPLATSLRAYSLVLLALFVIASGITLLQVSANPLSAVLGTPERSHFRLVLSQAFNSVGTVVGPFLAAHTLLRGGLFDGGPVTDAKIVESLGKIDIAYAVIATIIVVLAILLYRARHLIDAAAPEVAGGSVLAAFGSRWALLGAGAIFLYVGAEVSIGTAMVNYLEQPNILAVTAVEAGSLVSLYWLGALIGRFAGTALLAKIPAGRLLTIVATGAALLCLILTQLSGSLAGVLALSIGLFNAIMFPVIFTLTLERSSAPAPATSGLLVMAIVGGAVVPLAYAAVADATTRSTAFAVPMICYVVIAVFALAAARARVVMTDAVRPGAAH</sequence>
<keyword evidence="5" id="KW-1003">Cell membrane</keyword>
<evidence type="ECO:0000256" key="10">
    <source>
        <dbReference type="ARBA" id="ARBA00023136"/>
    </source>
</evidence>
<dbReference type="InterPro" id="IPR020846">
    <property type="entry name" value="MFS_dom"/>
</dbReference>
<keyword evidence="4" id="KW-0813">Transport</keyword>
<organism evidence="13 14">
    <name type="scientific">Sphingomonas mollis</name>
    <dbReference type="NCBI Taxonomy" id="2795726"/>
    <lineage>
        <taxon>Bacteria</taxon>
        <taxon>Pseudomonadati</taxon>
        <taxon>Pseudomonadota</taxon>
        <taxon>Alphaproteobacteria</taxon>
        <taxon>Sphingomonadales</taxon>
        <taxon>Sphingomonadaceae</taxon>
        <taxon>Sphingomonas</taxon>
    </lineage>
</organism>
<comment type="similarity">
    <text evidence="3">Belongs to the major facilitator superfamily. FHS transporter (TC 2.A.1.7) family.</text>
</comment>
<dbReference type="PANTHER" id="PTHR43702">
    <property type="entry name" value="L-FUCOSE-PROTON SYMPORTER"/>
    <property type="match status" value="1"/>
</dbReference>
<feature type="transmembrane region" description="Helical" evidence="11">
    <location>
        <begin position="107"/>
        <end position="125"/>
    </location>
</feature>
<feature type="transmembrane region" description="Helical" evidence="11">
    <location>
        <begin position="389"/>
        <end position="410"/>
    </location>
</feature>